<dbReference type="GO" id="GO:0007156">
    <property type="term" value="P:homophilic cell adhesion via plasma membrane adhesion molecules"/>
    <property type="evidence" value="ECO:0007669"/>
    <property type="project" value="InterPro"/>
</dbReference>
<proteinExistence type="predicted"/>
<feature type="non-terminal residue" evidence="2">
    <location>
        <position position="1"/>
    </location>
</feature>
<gene>
    <name evidence="2" type="ORF">S01H4_10983</name>
</gene>
<comment type="caution">
    <text evidence="2">The sequence shown here is derived from an EMBL/GenBank/DDBJ whole genome shotgun (WGS) entry which is preliminary data.</text>
</comment>
<feature type="non-terminal residue" evidence="2">
    <location>
        <position position="294"/>
    </location>
</feature>
<protein>
    <recommendedName>
        <fullName evidence="1">Cadherin domain-containing protein</fullName>
    </recommendedName>
</protein>
<evidence type="ECO:0000313" key="2">
    <source>
        <dbReference type="EMBL" id="GAG69685.1"/>
    </source>
</evidence>
<accession>X0ZJ71</accession>
<reference evidence="2" key="1">
    <citation type="journal article" date="2014" name="Front. Microbiol.">
        <title>High frequency of phylogenetically diverse reductive dehalogenase-homologous genes in deep subseafloor sedimentary metagenomes.</title>
        <authorList>
            <person name="Kawai M."/>
            <person name="Futagami T."/>
            <person name="Toyoda A."/>
            <person name="Takaki Y."/>
            <person name="Nishi S."/>
            <person name="Hori S."/>
            <person name="Arai W."/>
            <person name="Tsubouchi T."/>
            <person name="Morono Y."/>
            <person name="Uchiyama I."/>
            <person name="Ito T."/>
            <person name="Fujiyama A."/>
            <person name="Inagaki F."/>
            <person name="Takami H."/>
        </authorList>
    </citation>
    <scope>NUCLEOTIDE SEQUENCE</scope>
    <source>
        <strain evidence="2">Expedition CK06-06</strain>
    </source>
</reference>
<dbReference type="InterPro" id="IPR002126">
    <property type="entry name" value="Cadherin-like_dom"/>
</dbReference>
<dbReference type="GO" id="GO:0016020">
    <property type="term" value="C:membrane"/>
    <property type="evidence" value="ECO:0007669"/>
    <property type="project" value="InterPro"/>
</dbReference>
<dbReference type="PROSITE" id="PS50268">
    <property type="entry name" value="CADHERIN_2"/>
    <property type="match status" value="1"/>
</dbReference>
<dbReference type="EMBL" id="BART01004337">
    <property type="protein sequence ID" value="GAG69685.1"/>
    <property type="molecule type" value="Genomic_DNA"/>
</dbReference>
<sequence>ADAIIVFEVLEDAVDPVIVSTDVDYELGATTATVGSKVTVTVVATDDLSDVETVTIDATEIEDDTPVVTEGLLNTWTIEMIVGEEVEVGTYTLTITATDYAENTDTTTVEVEVATDLTGLYVDLELGWNMFSLPLIPDDSSITAILGDVMENVESVWSYDEGWSTYFPGLPMISTLTDLEDGKGYWVKMTADDTVTVSGVELPTGPGIIPPLYEVDAGWNLIGFKSVDEMEIRDYLTTIPDLVLESSVCYGWDSTSQAYEMVSLGEPIEDEMFVPGEGYWLYLTEAANIAPPKE</sequence>
<dbReference type="AlphaFoldDB" id="X0ZJ71"/>
<dbReference type="GO" id="GO:0005509">
    <property type="term" value="F:calcium ion binding"/>
    <property type="evidence" value="ECO:0007669"/>
    <property type="project" value="InterPro"/>
</dbReference>
<organism evidence="2">
    <name type="scientific">marine sediment metagenome</name>
    <dbReference type="NCBI Taxonomy" id="412755"/>
    <lineage>
        <taxon>unclassified sequences</taxon>
        <taxon>metagenomes</taxon>
        <taxon>ecological metagenomes</taxon>
    </lineage>
</organism>
<evidence type="ECO:0000259" key="1">
    <source>
        <dbReference type="PROSITE" id="PS50268"/>
    </source>
</evidence>
<name>X0ZJ71_9ZZZZ</name>
<feature type="domain" description="Cadherin" evidence="1">
    <location>
        <begin position="7"/>
        <end position="68"/>
    </location>
</feature>